<feature type="compositionally biased region" description="Basic and acidic residues" evidence="1">
    <location>
        <begin position="580"/>
        <end position="599"/>
    </location>
</feature>
<feature type="compositionally biased region" description="Polar residues" evidence="1">
    <location>
        <begin position="605"/>
        <end position="622"/>
    </location>
</feature>
<feature type="compositionally biased region" description="Polar residues" evidence="1">
    <location>
        <begin position="533"/>
        <end position="544"/>
    </location>
</feature>
<comment type="caution">
    <text evidence="2">The sequence shown here is derived from an EMBL/GenBank/DDBJ whole genome shotgun (WGS) entry which is preliminary data.</text>
</comment>
<dbReference type="RefSeq" id="WP_183118572.1">
    <property type="nucleotide sequence ID" value="NZ_JABEQF010000003.1"/>
</dbReference>
<name>A0A7W4PCN4_9PROT</name>
<feature type="region of interest" description="Disordered" evidence="1">
    <location>
        <begin position="157"/>
        <end position="193"/>
    </location>
</feature>
<keyword evidence="3" id="KW-1185">Reference proteome</keyword>
<protein>
    <recommendedName>
        <fullName evidence="4">Flagellar hook-length control protein FliK</fullName>
    </recommendedName>
</protein>
<evidence type="ECO:0000256" key="1">
    <source>
        <dbReference type="SAM" id="MobiDB-lite"/>
    </source>
</evidence>
<reference evidence="2 3" key="1">
    <citation type="submission" date="2020-04" db="EMBL/GenBank/DDBJ databases">
        <title>Description of novel Gluconacetobacter.</title>
        <authorList>
            <person name="Sombolestani A."/>
        </authorList>
    </citation>
    <scope>NUCLEOTIDE SEQUENCE [LARGE SCALE GENOMIC DNA]</scope>
    <source>
        <strain evidence="2 3">LMG 21311</strain>
    </source>
</reference>
<feature type="region of interest" description="Disordered" evidence="1">
    <location>
        <begin position="65"/>
        <end position="137"/>
    </location>
</feature>
<proteinExistence type="predicted"/>
<feature type="region of interest" description="Disordered" evidence="1">
    <location>
        <begin position="500"/>
        <end position="558"/>
    </location>
</feature>
<gene>
    <name evidence="2" type="ORF">HLH34_05490</name>
</gene>
<sequence length="769" mass="73747">MGITVAKPATIKNQAQAMPLSSPLLSVSPQTNTATVTPSSGTARKPAARGNGAFGAIVKDLTASRDHEGQGHTAATRDASAITSASSTDHSASAPPGTVPAPTSQQAATPATSPAHDADDEQPGRAADDARKVRQQAQNTLAWPAVALMQMAAPMQVAPPPEQQPKEKAGSSDAGDGTSDTAPAGTSSSASLTGTASWADIAAATAALLVSQSSPAVQGSQSKASTNSGAEITGTDFSQVPAPPAAAPAAAVTTGLASSAALPQFRTASASSGPVTSSTVNAGPAGDIAGAGTDARALTTGLASSAALPQFQAASASPGPMISSKVSAGPAVGIAGTGTDALTLATDLASSAALPQLQAASASAGPMVSSGSAAASGVGAPSDQTPQNAAGPMTLPVQVVAGQSSASTTSGADGVQFIAAAAGTDAQPSATALASSTAHSGSSASSAVGTGPSGGAAASVPATGPVAAQMPQDVAGVIPQQDQATTVSSVAMAASSQNDRLTPFPASADHAASSGYSVAPPPTGGMETVAATDFQNGMAGNSDASDGEPEGNGQKAEAEAPNTLGLSIGVSQPGSFSVAHEAKAADAHPDHAEAQRNGDVDTEGQIISSPSLSRPSAGPTSVSMTVLTADSTPVHIRLEGTDGVTTGVVLHSADEATARHLANNRHELVAALDATGMETHNLKIDVVNAGDSGGNINDQGAGGQAAYDGSSSGGAPGNGAGQNGRQSPGSGAWSAGGVFAGQAGNDTNGGDGARGLVRAYGGPGINITA</sequence>
<feature type="compositionally biased region" description="Low complexity" evidence="1">
    <location>
        <begin position="177"/>
        <end position="193"/>
    </location>
</feature>
<feature type="region of interest" description="Disordered" evidence="1">
    <location>
        <begin position="214"/>
        <end position="243"/>
    </location>
</feature>
<feature type="region of interest" description="Disordered" evidence="1">
    <location>
        <begin position="366"/>
        <end position="391"/>
    </location>
</feature>
<feature type="compositionally biased region" description="Gly residues" evidence="1">
    <location>
        <begin position="711"/>
        <end position="722"/>
    </location>
</feature>
<feature type="compositionally biased region" description="Basic and acidic residues" evidence="1">
    <location>
        <begin position="122"/>
        <end position="132"/>
    </location>
</feature>
<dbReference type="Proteomes" id="UP000555756">
    <property type="component" value="Unassembled WGS sequence"/>
</dbReference>
<evidence type="ECO:0000313" key="2">
    <source>
        <dbReference type="EMBL" id="MBB2189417.1"/>
    </source>
</evidence>
<feature type="compositionally biased region" description="Polar residues" evidence="1">
    <location>
        <begin position="30"/>
        <end position="42"/>
    </location>
</feature>
<accession>A0A7W4PCN4</accession>
<feature type="compositionally biased region" description="Polar residues" evidence="1">
    <location>
        <begin position="214"/>
        <end position="238"/>
    </location>
</feature>
<feature type="region of interest" description="Disordered" evidence="1">
    <location>
        <begin position="577"/>
        <end position="622"/>
    </location>
</feature>
<organism evidence="2 3">
    <name type="scientific">Gluconacetobacter azotocaptans</name>
    <dbReference type="NCBI Taxonomy" id="142834"/>
    <lineage>
        <taxon>Bacteria</taxon>
        <taxon>Pseudomonadati</taxon>
        <taxon>Pseudomonadota</taxon>
        <taxon>Alphaproteobacteria</taxon>
        <taxon>Acetobacterales</taxon>
        <taxon>Acetobacteraceae</taxon>
        <taxon>Gluconacetobacter</taxon>
    </lineage>
</organism>
<evidence type="ECO:0008006" key="4">
    <source>
        <dbReference type="Google" id="ProtNLM"/>
    </source>
</evidence>
<feature type="region of interest" description="Disordered" evidence="1">
    <location>
        <begin position="432"/>
        <end position="462"/>
    </location>
</feature>
<evidence type="ECO:0000313" key="3">
    <source>
        <dbReference type="Proteomes" id="UP000555756"/>
    </source>
</evidence>
<feature type="compositionally biased region" description="Low complexity" evidence="1">
    <location>
        <begin position="366"/>
        <end position="382"/>
    </location>
</feature>
<feature type="region of interest" description="Disordered" evidence="1">
    <location>
        <begin position="695"/>
        <end position="750"/>
    </location>
</feature>
<dbReference type="AlphaFoldDB" id="A0A7W4PCN4"/>
<feature type="compositionally biased region" description="Low complexity" evidence="1">
    <location>
        <begin position="73"/>
        <end position="115"/>
    </location>
</feature>
<feature type="region of interest" description="Disordered" evidence="1">
    <location>
        <begin position="22"/>
        <end position="51"/>
    </location>
</feature>
<dbReference type="EMBL" id="JABEQF010000003">
    <property type="protein sequence ID" value="MBB2189417.1"/>
    <property type="molecule type" value="Genomic_DNA"/>
</dbReference>